<dbReference type="AlphaFoldDB" id="A0YC01"/>
<accession>A0YC01</accession>
<evidence type="ECO:0000259" key="3">
    <source>
        <dbReference type="PROSITE" id="PS51648"/>
    </source>
</evidence>
<feature type="compositionally biased region" description="Basic and acidic residues" evidence="2">
    <location>
        <begin position="81"/>
        <end position="96"/>
    </location>
</feature>
<feature type="region of interest" description="Disordered" evidence="2">
    <location>
        <begin position="76"/>
        <end position="96"/>
    </location>
</feature>
<dbReference type="PANTHER" id="PTHR38109:SF1">
    <property type="entry name" value="PROTEIN YCGL"/>
    <property type="match status" value="1"/>
</dbReference>
<sequence length="96" mass="11201">MKRICTIYRSPKREGMYLYVDKAEDLSRVPAPLLQTFGKPEHAMVLVLSPDRELARVDVIRVLAEVEEKGFFLQMPPRQDGYNRDLHEKNSKISLR</sequence>
<dbReference type="Pfam" id="PF05166">
    <property type="entry name" value="YcgL"/>
    <property type="match status" value="1"/>
</dbReference>
<dbReference type="EMBL" id="AAVT01000003">
    <property type="protein sequence ID" value="EAW31320.1"/>
    <property type="molecule type" value="Genomic_DNA"/>
</dbReference>
<comment type="caution">
    <text evidence="4">The sequence shown here is derived from an EMBL/GenBank/DDBJ whole genome shotgun (WGS) entry which is preliminary data.</text>
</comment>
<reference evidence="4 5" key="1">
    <citation type="journal article" date="2010" name="J. Bacteriol.">
        <title>Genome sequence of the oligotrophic marine Gammaproteobacterium HTCC2143, isolated from the Oregon Coast.</title>
        <authorList>
            <person name="Oh H.M."/>
            <person name="Kang I."/>
            <person name="Ferriera S."/>
            <person name="Giovannoni S.J."/>
            <person name="Cho J.C."/>
        </authorList>
    </citation>
    <scope>NUCLEOTIDE SEQUENCE [LARGE SCALE GENOMIC DNA]</scope>
    <source>
        <strain evidence="4 5">HTCC2143</strain>
    </source>
</reference>
<dbReference type="Proteomes" id="UP000004931">
    <property type="component" value="Unassembled WGS sequence"/>
</dbReference>
<dbReference type="PANTHER" id="PTHR38109">
    <property type="entry name" value="PROTEIN YCGL"/>
    <property type="match status" value="1"/>
</dbReference>
<name>A0YC01_9GAMM</name>
<dbReference type="STRING" id="247633.GP2143_07219"/>
<dbReference type="HAMAP" id="MF_01866">
    <property type="entry name" value="UPF0745"/>
    <property type="match status" value="1"/>
</dbReference>
<dbReference type="PROSITE" id="PS51648">
    <property type="entry name" value="YCGL"/>
    <property type="match status" value="1"/>
</dbReference>
<feature type="domain" description="YcgL" evidence="3">
    <location>
        <begin position="3"/>
        <end position="87"/>
    </location>
</feature>
<dbReference type="eggNOG" id="COG3100">
    <property type="taxonomic scope" value="Bacteria"/>
</dbReference>
<dbReference type="OrthoDB" id="7062382at2"/>
<evidence type="ECO:0000256" key="1">
    <source>
        <dbReference type="HAMAP-Rule" id="MF_01866"/>
    </source>
</evidence>
<dbReference type="SUPFAM" id="SSF160191">
    <property type="entry name" value="YcgL-like"/>
    <property type="match status" value="1"/>
</dbReference>
<protein>
    <recommendedName>
        <fullName evidence="1">YcgL domain-containing protein GP2143_07219</fullName>
    </recommendedName>
</protein>
<proteinExistence type="inferred from homology"/>
<keyword evidence="5" id="KW-1185">Reference proteome</keyword>
<dbReference type="InterPro" id="IPR038068">
    <property type="entry name" value="YcgL-like_sf"/>
</dbReference>
<gene>
    <name evidence="4" type="ORF">GP2143_07219</name>
</gene>
<evidence type="ECO:0000313" key="4">
    <source>
        <dbReference type="EMBL" id="EAW31320.1"/>
    </source>
</evidence>
<dbReference type="Gene3D" id="3.10.510.20">
    <property type="entry name" value="YcgL domain"/>
    <property type="match status" value="1"/>
</dbReference>
<evidence type="ECO:0000256" key="2">
    <source>
        <dbReference type="SAM" id="MobiDB-lite"/>
    </source>
</evidence>
<dbReference type="InterPro" id="IPR027354">
    <property type="entry name" value="YcgL_dom"/>
</dbReference>
<evidence type="ECO:0000313" key="5">
    <source>
        <dbReference type="Proteomes" id="UP000004931"/>
    </source>
</evidence>
<organism evidence="4 5">
    <name type="scientific">marine gamma proteobacterium HTCC2143</name>
    <dbReference type="NCBI Taxonomy" id="247633"/>
    <lineage>
        <taxon>Bacteria</taxon>
        <taxon>Pseudomonadati</taxon>
        <taxon>Pseudomonadota</taxon>
        <taxon>Gammaproteobacteria</taxon>
        <taxon>Cellvibrionales</taxon>
        <taxon>Spongiibacteraceae</taxon>
        <taxon>BD1-7 clade</taxon>
    </lineage>
</organism>